<evidence type="ECO:0000313" key="2">
    <source>
        <dbReference type="Proteomes" id="UP000756921"/>
    </source>
</evidence>
<sequence length="337" mass="36631">MLLSVLCGSLGAPMLQINAIRKLLSTTLLWTEFLYDAVGATATLGGLNHSDTQQTQGRPYALASGSISDHAVDEPARLALLAYGTVYAILHSGIGGLATNDVTHQRPLPARNRVSMMHEAQGHAALWRCNDDMLERLRTAAALVPVGYPAVLHPTKHDINRSKLNLIPSCEKIFAATCKLLASLSRHHVPIVPTTAPKLDPPNTHATFVEIGAARTSKPRHLPKDPTYLDYLPPLTAEEEEDRSLKSAPWFPFSDGAYLPTPRESCLAARQQQGAVRCTHIWPMSRVAFFSSLRARAGQGQGQGRRRYGGVRLVESVGCAGVGWAEWRTATSTCDTE</sequence>
<dbReference type="AlphaFoldDB" id="A0A9P6GQ53"/>
<name>A0A9P6GQ53_9PLEO</name>
<proteinExistence type="predicted"/>
<comment type="caution">
    <text evidence="1">The sequence shown here is derived from an EMBL/GenBank/DDBJ whole genome shotgun (WGS) entry which is preliminary data.</text>
</comment>
<organism evidence="1 2">
    <name type="scientific">Paraphaeosphaeria minitans</name>
    <dbReference type="NCBI Taxonomy" id="565426"/>
    <lineage>
        <taxon>Eukaryota</taxon>
        <taxon>Fungi</taxon>
        <taxon>Dikarya</taxon>
        <taxon>Ascomycota</taxon>
        <taxon>Pezizomycotina</taxon>
        <taxon>Dothideomycetes</taxon>
        <taxon>Pleosporomycetidae</taxon>
        <taxon>Pleosporales</taxon>
        <taxon>Massarineae</taxon>
        <taxon>Didymosphaeriaceae</taxon>
        <taxon>Paraphaeosphaeria</taxon>
    </lineage>
</organism>
<protein>
    <submittedName>
        <fullName evidence="1">Uncharacterized protein</fullName>
    </submittedName>
</protein>
<dbReference type="Proteomes" id="UP000756921">
    <property type="component" value="Unassembled WGS sequence"/>
</dbReference>
<reference evidence="1" key="1">
    <citation type="journal article" date="2020" name="Mol. Plant Microbe Interact.">
        <title>Genome Sequence of the Biocontrol Agent Coniothyrium minitans strain Conio (IMI 134523).</title>
        <authorList>
            <person name="Patel D."/>
            <person name="Shittu T.A."/>
            <person name="Baroncelli R."/>
            <person name="Muthumeenakshi S."/>
            <person name="Osborne T.H."/>
            <person name="Janganan T.K."/>
            <person name="Sreenivasaprasad S."/>
        </authorList>
    </citation>
    <scope>NUCLEOTIDE SEQUENCE</scope>
    <source>
        <strain evidence="1">Conio</strain>
    </source>
</reference>
<accession>A0A9P6GQ53</accession>
<keyword evidence="2" id="KW-1185">Reference proteome</keyword>
<evidence type="ECO:0000313" key="1">
    <source>
        <dbReference type="EMBL" id="KAF9739080.1"/>
    </source>
</evidence>
<gene>
    <name evidence="1" type="ORF">PMIN01_01714</name>
</gene>
<dbReference type="EMBL" id="WJXW01000002">
    <property type="protein sequence ID" value="KAF9739080.1"/>
    <property type="molecule type" value="Genomic_DNA"/>
</dbReference>